<dbReference type="GO" id="GO:0008662">
    <property type="term" value="F:1-phosphofructokinase activity"/>
    <property type="evidence" value="ECO:0007669"/>
    <property type="project" value="UniProtKB-EC"/>
</dbReference>
<keyword evidence="9" id="KW-1185">Reference proteome</keyword>
<dbReference type="SUPFAM" id="SSF53613">
    <property type="entry name" value="Ribokinase-like"/>
    <property type="match status" value="1"/>
</dbReference>
<organism evidence="8 9">
    <name type="scientific">Luteimicrobium xylanilyticum</name>
    <dbReference type="NCBI Taxonomy" id="1133546"/>
    <lineage>
        <taxon>Bacteria</taxon>
        <taxon>Bacillati</taxon>
        <taxon>Actinomycetota</taxon>
        <taxon>Actinomycetes</taxon>
        <taxon>Micrococcales</taxon>
        <taxon>Luteimicrobium</taxon>
    </lineage>
</organism>
<keyword evidence="5" id="KW-0067">ATP-binding</keyword>
<dbReference type="InterPro" id="IPR011611">
    <property type="entry name" value="PfkB_dom"/>
</dbReference>
<dbReference type="Gene3D" id="3.40.1190.20">
    <property type="match status" value="1"/>
</dbReference>
<feature type="domain" description="Carbohydrate kinase PfkB" evidence="7">
    <location>
        <begin position="15"/>
        <end position="285"/>
    </location>
</feature>
<dbReference type="Pfam" id="PF00294">
    <property type="entry name" value="PfkB"/>
    <property type="match status" value="1"/>
</dbReference>
<dbReference type="EC" id="2.7.1.56" evidence="8"/>
<dbReference type="PIRSF" id="PIRSF000535">
    <property type="entry name" value="1PFK/6PFK/LacC"/>
    <property type="match status" value="1"/>
</dbReference>
<accession>A0A5P9QBR7</accession>
<evidence type="ECO:0000256" key="4">
    <source>
        <dbReference type="ARBA" id="ARBA00022777"/>
    </source>
</evidence>
<evidence type="ECO:0000256" key="3">
    <source>
        <dbReference type="ARBA" id="ARBA00022741"/>
    </source>
</evidence>
<keyword evidence="4 8" id="KW-0418">Kinase</keyword>
<dbReference type="PANTHER" id="PTHR46566:SF5">
    <property type="entry name" value="1-PHOSPHOFRUCTOKINASE"/>
    <property type="match status" value="1"/>
</dbReference>
<evidence type="ECO:0000256" key="2">
    <source>
        <dbReference type="ARBA" id="ARBA00022679"/>
    </source>
</evidence>
<dbReference type="OrthoDB" id="9801219at2"/>
<dbReference type="GO" id="GO:0005524">
    <property type="term" value="F:ATP binding"/>
    <property type="evidence" value="ECO:0007669"/>
    <property type="project" value="UniProtKB-KW"/>
</dbReference>
<dbReference type="AlphaFoldDB" id="A0A5P9QBR7"/>
<gene>
    <name evidence="8" type="ORF">KDY119_02308</name>
</gene>
<evidence type="ECO:0000313" key="8">
    <source>
        <dbReference type="EMBL" id="QFU98789.1"/>
    </source>
</evidence>
<dbReference type="PANTHER" id="PTHR46566">
    <property type="entry name" value="1-PHOSPHOFRUCTOKINASE-RELATED"/>
    <property type="match status" value="1"/>
</dbReference>
<dbReference type="RefSeq" id="WP_153022330.1">
    <property type="nucleotide sequence ID" value="NZ_BAABIH010000017.1"/>
</dbReference>
<dbReference type="Proteomes" id="UP000326702">
    <property type="component" value="Chromosome"/>
</dbReference>
<dbReference type="KEGG" id="lxl:KDY119_02308"/>
<protein>
    <submittedName>
        <fullName evidence="8">1-phosphofructokinase</fullName>
        <ecNumber evidence="8">2.7.1.56</ecNumber>
    </submittedName>
</protein>
<dbReference type="EMBL" id="CP045529">
    <property type="protein sequence ID" value="QFU98789.1"/>
    <property type="molecule type" value="Genomic_DNA"/>
</dbReference>
<dbReference type="InterPro" id="IPR017583">
    <property type="entry name" value="Tagatose/fructose_Pkinase"/>
</dbReference>
<evidence type="ECO:0000256" key="1">
    <source>
        <dbReference type="ARBA" id="ARBA00010688"/>
    </source>
</evidence>
<dbReference type="GO" id="GO:0005829">
    <property type="term" value="C:cytosol"/>
    <property type="evidence" value="ECO:0007669"/>
    <property type="project" value="TreeGrafter"/>
</dbReference>
<dbReference type="InterPro" id="IPR029056">
    <property type="entry name" value="Ribokinase-like"/>
</dbReference>
<evidence type="ECO:0000256" key="6">
    <source>
        <dbReference type="PIRNR" id="PIRNR000535"/>
    </source>
</evidence>
<dbReference type="NCBIfam" id="TIGR03168">
    <property type="entry name" value="1-PFK"/>
    <property type="match status" value="1"/>
</dbReference>
<evidence type="ECO:0000259" key="7">
    <source>
        <dbReference type="Pfam" id="PF00294"/>
    </source>
</evidence>
<evidence type="ECO:0000313" key="9">
    <source>
        <dbReference type="Proteomes" id="UP000326702"/>
    </source>
</evidence>
<keyword evidence="2 6" id="KW-0808">Transferase</keyword>
<dbReference type="PROSITE" id="PS00584">
    <property type="entry name" value="PFKB_KINASES_2"/>
    <property type="match status" value="1"/>
</dbReference>
<evidence type="ECO:0000256" key="5">
    <source>
        <dbReference type="ARBA" id="ARBA00022840"/>
    </source>
</evidence>
<name>A0A5P9QBR7_9MICO</name>
<reference evidence="8 9" key="1">
    <citation type="submission" date="2019-10" db="EMBL/GenBank/DDBJ databases">
        <title>Genome sequence of Luteimicrobium xylanilyticum HY-24.</title>
        <authorList>
            <person name="Kim D.Y."/>
            <person name="Park H.-Y."/>
        </authorList>
    </citation>
    <scope>NUCLEOTIDE SEQUENCE [LARGE SCALE GENOMIC DNA]</scope>
    <source>
        <strain evidence="8 9">HY-24</strain>
    </source>
</reference>
<keyword evidence="3" id="KW-0547">Nucleotide-binding</keyword>
<proteinExistence type="inferred from homology"/>
<dbReference type="InterPro" id="IPR002173">
    <property type="entry name" value="Carboh/pur_kinase_PfkB_CS"/>
</dbReference>
<comment type="similarity">
    <text evidence="1">Belongs to the carbohydrate kinase PfkB family.</text>
</comment>
<sequence length="310" mass="31108">MTGRVVVVTPNPAVDVTYDVDRQLVGETLRVREVRRRPGGKGVNVARVLVSAGVDCTSVLPLGGETGRWVRSSLVRARVDLAAVEIGAATRTTVTVVDGAQHPTILTEPGPHVEADEWAHVDRVVARVLVGAAALVVSGSLPPGADPRLVARWVRQAREAGVPAFADVSGAALVAAASAGAVLKPNAHEICEATGAPDEAAGAMELLERGAACVVVSRGSEGLVARTPSRTVVVPAVAGISGNPVGAGDAATAGLVRATLAGADLADALRQAAAFGAAAVLSPVAGEADAAVAHSLLDRIPSSHEGASLP</sequence>